<dbReference type="Proteomes" id="UP000076603">
    <property type="component" value="Unassembled WGS sequence"/>
</dbReference>
<reference evidence="4 5" key="1">
    <citation type="submission" date="2016-04" db="EMBL/GenBank/DDBJ databases">
        <title>Genome sequence of Clostridium magnum DSM 2767.</title>
        <authorList>
            <person name="Poehlein A."/>
            <person name="Uhlig R."/>
            <person name="Fischer R."/>
            <person name="Bahl H."/>
            <person name="Daniel R."/>
        </authorList>
    </citation>
    <scope>NUCLEOTIDE SEQUENCE [LARGE SCALE GENOMIC DNA]</scope>
    <source>
        <strain evidence="4 5">DSM 2767</strain>
    </source>
</reference>
<dbReference type="SUPFAM" id="SSF58104">
    <property type="entry name" value="Methyl-accepting chemotaxis protein (MCP) signaling domain"/>
    <property type="match status" value="1"/>
</dbReference>
<evidence type="ECO:0000313" key="4">
    <source>
        <dbReference type="EMBL" id="KZL91893.1"/>
    </source>
</evidence>
<organism evidence="4 5">
    <name type="scientific">Clostridium magnum DSM 2767</name>
    <dbReference type="NCBI Taxonomy" id="1121326"/>
    <lineage>
        <taxon>Bacteria</taxon>
        <taxon>Bacillati</taxon>
        <taxon>Bacillota</taxon>
        <taxon>Clostridia</taxon>
        <taxon>Eubacteriales</taxon>
        <taxon>Clostridiaceae</taxon>
        <taxon>Clostridium</taxon>
    </lineage>
</organism>
<evidence type="ECO:0000313" key="5">
    <source>
        <dbReference type="Proteomes" id="UP000076603"/>
    </source>
</evidence>
<keyword evidence="1 2" id="KW-0807">Transducer</keyword>
<proteinExistence type="predicted"/>
<dbReference type="OrthoDB" id="9816519at2"/>
<comment type="caution">
    <text evidence="4">The sequence shown here is derived from an EMBL/GenBank/DDBJ whole genome shotgun (WGS) entry which is preliminary data.</text>
</comment>
<dbReference type="SMART" id="SM00283">
    <property type="entry name" value="MA"/>
    <property type="match status" value="1"/>
</dbReference>
<evidence type="ECO:0000256" key="1">
    <source>
        <dbReference type="ARBA" id="ARBA00023224"/>
    </source>
</evidence>
<protein>
    <submittedName>
        <fullName evidence="4">Methyl-accepting chemotaxis protein McpC</fullName>
    </submittedName>
</protein>
<dbReference type="GO" id="GO:0016020">
    <property type="term" value="C:membrane"/>
    <property type="evidence" value="ECO:0007669"/>
    <property type="project" value="InterPro"/>
</dbReference>
<evidence type="ECO:0000259" key="3">
    <source>
        <dbReference type="PROSITE" id="PS50111"/>
    </source>
</evidence>
<sequence>MEVVNNLQSVVIENNKVAEKVGMKVSELGAKSEKISMITQTIRGITSQVNLLSLNASIEAARAGEAGKGFAVVAAEIKKLADDTAKSTVEIENIVCEFKEIILGTNKEMIVAKEVINATSRMSKETGIAFSSIDTAVSTIIKKIDMLVDGINRINKNKQETTRAIEDISAVSEQSASTTEEIYPLRYKNRPLV</sequence>
<dbReference type="PANTHER" id="PTHR32089:SF114">
    <property type="entry name" value="METHYL-ACCEPTING CHEMOTAXIS PROTEIN MCPB"/>
    <property type="match status" value="1"/>
</dbReference>
<dbReference type="RefSeq" id="WP_066620815.1">
    <property type="nucleotide sequence ID" value="NZ_FQXL01000022.1"/>
</dbReference>
<gene>
    <name evidence="4" type="primary">mcpC_1</name>
    <name evidence="4" type="ORF">CLMAG_16990</name>
</gene>
<dbReference type="PROSITE" id="PS50111">
    <property type="entry name" value="CHEMOTAXIS_TRANSDUC_2"/>
    <property type="match status" value="1"/>
</dbReference>
<dbReference type="Pfam" id="PF00015">
    <property type="entry name" value="MCPsignal"/>
    <property type="match status" value="1"/>
</dbReference>
<dbReference type="EMBL" id="LWAE01000002">
    <property type="protein sequence ID" value="KZL91893.1"/>
    <property type="molecule type" value="Genomic_DNA"/>
</dbReference>
<dbReference type="GO" id="GO:0007165">
    <property type="term" value="P:signal transduction"/>
    <property type="evidence" value="ECO:0007669"/>
    <property type="project" value="UniProtKB-KW"/>
</dbReference>
<name>A0A162SUQ5_9CLOT</name>
<feature type="domain" description="Methyl-accepting transducer" evidence="3">
    <location>
        <begin position="1"/>
        <end position="183"/>
    </location>
</feature>
<accession>A0A162SUQ5</accession>
<dbReference type="InterPro" id="IPR004089">
    <property type="entry name" value="MCPsignal_dom"/>
</dbReference>
<dbReference type="Gene3D" id="1.10.287.950">
    <property type="entry name" value="Methyl-accepting chemotaxis protein"/>
    <property type="match status" value="1"/>
</dbReference>
<dbReference type="PANTHER" id="PTHR32089">
    <property type="entry name" value="METHYL-ACCEPTING CHEMOTAXIS PROTEIN MCPB"/>
    <property type="match status" value="1"/>
</dbReference>
<dbReference type="STRING" id="1121326.CLMAG_16990"/>
<evidence type="ECO:0000256" key="2">
    <source>
        <dbReference type="PROSITE-ProRule" id="PRU00284"/>
    </source>
</evidence>
<dbReference type="PATRIC" id="fig|1121326.3.peg.1679"/>
<dbReference type="AlphaFoldDB" id="A0A162SUQ5"/>
<keyword evidence="5" id="KW-1185">Reference proteome</keyword>